<dbReference type="EMBL" id="BA000017">
    <property type="protein sequence ID" value="BAB56947.1"/>
    <property type="molecule type" value="Genomic_DNA"/>
</dbReference>
<dbReference type="HOGENOM" id="CLU_066192_46_0_9"/>
<reference evidence="1 2" key="1">
    <citation type="journal article" date="2001" name="Lancet">
        <title>Whole genome sequencing of meticillin-resistant Staphylococcus aureus.</title>
        <authorList>
            <person name="Kuroda M."/>
            <person name="Ohta T."/>
            <person name="Uchiyama I."/>
            <person name="Baba T."/>
            <person name="Yuzawa H."/>
            <person name="Kobayashi I."/>
            <person name="Cui L."/>
            <person name="Oguchi A."/>
            <person name="Aoki K."/>
            <person name="Nagai Y."/>
            <person name="Lian J."/>
            <person name="Ito T."/>
            <person name="Kanamori M."/>
            <person name="Matsumaru H."/>
            <person name="Maruyama A."/>
            <person name="Murakami H."/>
            <person name="Hosoyama A."/>
            <person name="Mizutani-Ui Y."/>
            <person name="Takahashi N.K."/>
            <person name="Sawano T."/>
            <person name="Inoue R."/>
            <person name="Kaito C."/>
            <person name="Sekimizu K."/>
            <person name="Hirakawa H."/>
            <person name="Kuhara S."/>
            <person name="Goto S."/>
            <person name="Yabuzaki J."/>
            <person name="Kanehisa M."/>
            <person name="Yamashita A."/>
            <person name="Oshima K."/>
            <person name="Furuya K."/>
            <person name="Yoshino C."/>
            <person name="Shiba T."/>
            <person name="Hattori M."/>
            <person name="Ogasawara N."/>
            <person name="Hayashi H."/>
            <person name="Hiramatsu K."/>
        </authorList>
    </citation>
    <scope>NUCLEOTIDE SEQUENCE [LARGE SCALE GENOMIC DNA]</scope>
    <source>
        <strain evidence="2">Mu50 / ATCC 700699</strain>
    </source>
</reference>
<dbReference type="AlphaFoldDB" id="A0A0H3JQH7"/>
<protein>
    <recommendedName>
        <fullName evidence="3">Transcription regulator</fullName>
    </recommendedName>
</protein>
<dbReference type="GO" id="GO:0003677">
    <property type="term" value="F:DNA binding"/>
    <property type="evidence" value="ECO:0007669"/>
    <property type="project" value="InterPro"/>
</dbReference>
<evidence type="ECO:0000313" key="1">
    <source>
        <dbReference type="EMBL" id="BAB56947.1"/>
    </source>
</evidence>
<dbReference type="KEGG" id="sav:SAV0785"/>
<accession>A0A0H3JQH7</accession>
<evidence type="ECO:0000313" key="2">
    <source>
        <dbReference type="Proteomes" id="UP000002481"/>
    </source>
</evidence>
<gene>
    <name evidence="1" type="ordered locus">SAV0785</name>
</gene>
<name>A0A0H3JQH7_STAAM</name>
<dbReference type="SUPFAM" id="SSF47413">
    <property type="entry name" value="lambda repressor-like DNA-binding domains"/>
    <property type="match status" value="1"/>
</dbReference>
<organism evidence="1 2">
    <name type="scientific">Staphylococcus aureus (strain Mu50 / ATCC 700699)</name>
    <dbReference type="NCBI Taxonomy" id="158878"/>
    <lineage>
        <taxon>Bacteria</taxon>
        <taxon>Bacillati</taxon>
        <taxon>Bacillota</taxon>
        <taxon>Bacilli</taxon>
        <taxon>Bacillales</taxon>
        <taxon>Staphylococcaceae</taxon>
        <taxon>Staphylococcus</taxon>
    </lineage>
</organism>
<dbReference type="InterPro" id="IPR010982">
    <property type="entry name" value="Lambda_DNA-bd_dom_sf"/>
</dbReference>
<sequence length="69" mass="8116">MMNNKVSNYRRYIGLTQNQMANNLKISVTAYRNKERGITPFKDSEKVFIKNKLIENGIKDITIDDIFFN</sequence>
<evidence type="ECO:0008006" key="3">
    <source>
        <dbReference type="Google" id="ProtNLM"/>
    </source>
</evidence>
<dbReference type="Gene3D" id="1.10.260.40">
    <property type="entry name" value="lambda repressor-like DNA-binding domains"/>
    <property type="match status" value="1"/>
</dbReference>
<dbReference type="Proteomes" id="UP000002481">
    <property type="component" value="Chromosome"/>
</dbReference>
<proteinExistence type="predicted"/>